<feature type="binding site" evidence="5">
    <location>
        <position position="628"/>
    </location>
    <ligand>
        <name>Fe cation</name>
        <dbReference type="ChEBI" id="CHEBI:24875"/>
        <note>catalytic</note>
    </ligand>
</feature>
<evidence type="ECO:0000256" key="5">
    <source>
        <dbReference type="PIRSR" id="PIRSR604294-1"/>
    </source>
</evidence>
<reference evidence="7" key="1">
    <citation type="submission" date="2025-08" db="UniProtKB">
        <authorList>
            <consortium name="RefSeq"/>
        </authorList>
    </citation>
    <scope>IDENTIFICATION</scope>
</reference>
<dbReference type="Proteomes" id="UP000515204">
    <property type="component" value="Unplaced"/>
</dbReference>
<dbReference type="PANTHER" id="PTHR10543">
    <property type="entry name" value="BETA-CAROTENE DIOXYGENASE"/>
    <property type="match status" value="1"/>
</dbReference>
<proteinExistence type="inferred from homology"/>
<keyword evidence="3" id="KW-0560">Oxidoreductase</keyword>
<keyword evidence="4 5" id="KW-0408">Iron</keyword>
<evidence type="ECO:0000256" key="3">
    <source>
        <dbReference type="ARBA" id="ARBA00023002"/>
    </source>
</evidence>
<evidence type="ECO:0000313" key="6">
    <source>
        <dbReference type="Proteomes" id="UP000515204"/>
    </source>
</evidence>
<dbReference type="OrthoDB" id="1069523at2759"/>
<dbReference type="InterPro" id="IPR004294">
    <property type="entry name" value="Carotenoid_Oase"/>
</dbReference>
<evidence type="ECO:0000313" key="7">
    <source>
        <dbReference type="RefSeq" id="XP_014472370.1"/>
    </source>
</evidence>
<dbReference type="KEGG" id="dqu:106743243"/>
<dbReference type="GO" id="GO:0016121">
    <property type="term" value="P:carotene catabolic process"/>
    <property type="evidence" value="ECO:0007669"/>
    <property type="project" value="TreeGrafter"/>
</dbReference>
<evidence type="ECO:0000256" key="2">
    <source>
        <dbReference type="ARBA" id="ARBA00022723"/>
    </source>
</evidence>
<dbReference type="GO" id="GO:0010436">
    <property type="term" value="F:carotenoid dioxygenase activity"/>
    <property type="evidence" value="ECO:0007669"/>
    <property type="project" value="TreeGrafter"/>
</dbReference>
<comment type="cofactor">
    <cofactor evidence="5">
        <name>Fe(2+)</name>
        <dbReference type="ChEBI" id="CHEBI:29033"/>
    </cofactor>
    <text evidence="5">Binds 1 Fe(2+) ion per subunit.</text>
</comment>
<sequence length="643" mass="73649">MKFFKYCVASPTADKLPNVLDAFEDAEPRTSEVYLDKNLNDVPCAMTKDSTNHNGNCSTSRDTSRDFRDNLVWLRNCEQEVVEPLAGELTGNIPKWLKGTLLRNGLGSLKVGEHTFQHLFDGSALVHRFRIENGEVTYQSRFVQSDAYKENKAAQRIVFTEFGTKSMPDPCRSIFHRVSSMFSQEELTDNTMVSVYPFGDEFYTITEMPVMHRIDPTTLQTINKVKLTDYINIVHHTAHPLVMSDGTVYNIGMGIRRRKLQYNVVCFYPRREITDKAGNKKELSMFDQATYVASIPCRRQLNPSYMHSFGITDNYFIIVVQPLTLSISKMMIKRQPPVSSLKWHKNKSTLIHVISRGTGRLVRTFVSETFFFFHIINQFETRDEQYVVLDICCYRDSKLIEHLYVESVKNLKEIPDLKKLLGGKPLRFVLPMKRTHAGIPPDHNLITVETVHQNLVKQLVPNVVDHIANGTNCNVVTDCKVDCKNALQRKPTAHRLSDGSFFVKPELLCDLWCEMPRINDSSHLGKEYRYFYAISYDTDFNNATTIIKVDTYQKTVKTWQEEDVIANEPIFVANPNGKNEDDGVVVSSLIWMKNYENRVALLILDAATFTEIARATFDTPGPVPKCLHGWFSLDKQISVDTIE</sequence>
<dbReference type="GO" id="GO:0003834">
    <property type="term" value="F:beta-carotene 15,15'-dioxygenase activity"/>
    <property type="evidence" value="ECO:0007669"/>
    <property type="project" value="TreeGrafter"/>
</dbReference>
<dbReference type="GO" id="GO:0042574">
    <property type="term" value="P:retinal metabolic process"/>
    <property type="evidence" value="ECO:0007669"/>
    <property type="project" value="TreeGrafter"/>
</dbReference>
<comment type="similarity">
    <text evidence="1">Belongs to the carotenoid oxygenase family.</text>
</comment>
<keyword evidence="2 5" id="KW-0479">Metal-binding</keyword>
<dbReference type="AlphaFoldDB" id="A0A6P3X207"/>
<dbReference type="GeneID" id="106743243"/>
<dbReference type="Pfam" id="PF03055">
    <property type="entry name" value="RPE65"/>
    <property type="match status" value="1"/>
</dbReference>
<accession>A0A6P3X207</accession>
<feature type="binding site" evidence="5">
    <location>
        <position position="239"/>
    </location>
    <ligand>
        <name>Fe cation</name>
        <dbReference type="ChEBI" id="CHEBI:24875"/>
        <note>catalytic</note>
    </ligand>
</feature>
<dbReference type="RefSeq" id="XP_014472370.1">
    <property type="nucleotide sequence ID" value="XM_014616884.1"/>
</dbReference>
<evidence type="ECO:0000256" key="1">
    <source>
        <dbReference type="ARBA" id="ARBA00006787"/>
    </source>
</evidence>
<gene>
    <name evidence="7" type="primary">LOC106743243</name>
</gene>
<dbReference type="GO" id="GO:0046872">
    <property type="term" value="F:metal ion binding"/>
    <property type="evidence" value="ECO:0007669"/>
    <property type="project" value="UniProtKB-KW"/>
</dbReference>
<feature type="binding site" evidence="5">
    <location>
        <position position="307"/>
    </location>
    <ligand>
        <name>Fe cation</name>
        <dbReference type="ChEBI" id="CHEBI:24875"/>
        <note>catalytic</note>
    </ligand>
</feature>
<protein>
    <submittedName>
        <fullName evidence="7">Carotenoid isomerooxygenase-like isoform X1</fullName>
    </submittedName>
</protein>
<organism evidence="6 7">
    <name type="scientific">Dinoponera quadriceps</name>
    <name type="common">South American ant</name>
    <dbReference type="NCBI Taxonomy" id="609295"/>
    <lineage>
        <taxon>Eukaryota</taxon>
        <taxon>Metazoa</taxon>
        <taxon>Ecdysozoa</taxon>
        <taxon>Arthropoda</taxon>
        <taxon>Hexapoda</taxon>
        <taxon>Insecta</taxon>
        <taxon>Pterygota</taxon>
        <taxon>Neoptera</taxon>
        <taxon>Endopterygota</taxon>
        <taxon>Hymenoptera</taxon>
        <taxon>Apocrita</taxon>
        <taxon>Aculeata</taxon>
        <taxon>Formicoidea</taxon>
        <taxon>Formicidae</taxon>
        <taxon>Ponerinae</taxon>
        <taxon>Ponerini</taxon>
        <taxon>Dinoponera</taxon>
    </lineage>
</organism>
<feature type="binding site" evidence="5">
    <location>
        <position position="374"/>
    </location>
    <ligand>
        <name>Fe cation</name>
        <dbReference type="ChEBI" id="CHEBI:24875"/>
        <note>catalytic</note>
    </ligand>
</feature>
<evidence type="ECO:0000256" key="4">
    <source>
        <dbReference type="ARBA" id="ARBA00023004"/>
    </source>
</evidence>
<dbReference type="PANTHER" id="PTHR10543:SF24">
    <property type="entry name" value="CAROTENOID ISOMEROOXYGENASE"/>
    <property type="match status" value="1"/>
</dbReference>
<dbReference type="CTD" id="41678"/>
<keyword evidence="6" id="KW-1185">Reference proteome</keyword>
<name>A0A6P3X207_DINQU</name>